<evidence type="ECO:0000313" key="2">
    <source>
        <dbReference type="EnsemblPlants" id="KQJ87981"/>
    </source>
</evidence>
<protein>
    <submittedName>
        <fullName evidence="1 2">Uncharacterized protein</fullName>
    </submittedName>
</protein>
<dbReference type="AlphaFoldDB" id="A0A0Q3L5Q3"/>
<dbReference type="Gramene" id="KQJ87981">
    <property type="protein sequence ID" value="KQJ87981"/>
    <property type="gene ID" value="BRADI_4g14692v3"/>
</dbReference>
<dbReference type="Proteomes" id="UP000008810">
    <property type="component" value="Chromosome 4"/>
</dbReference>
<evidence type="ECO:0000313" key="1">
    <source>
        <dbReference type="EMBL" id="KQJ87981.1"/>
    </source>
</evidence>
<gene>
    <name evidence="1" type="ORF">BRADI_4g14692v3</name>
</gene>
<dbReference type="EMBL" id="CM000883">
    <property type="protein sequence ID" value="KQJ87981.1"/>
    <property type="molecule type" value="Genomic_DNA"/>
</dbReference>
<reference evidence="1" key="2">
    <citation type="submission" date="2017-06" db="EMBL/GenBank/DDBJ databases">
        <title>WGS assembly of Brachypodium distachyon.</title>
        <authorList>
            <consortium name="The International Brachypodium Initiative"/>
            <person name="Lucas S."/>
            <person name="Harmon-Smith M."/>
            <person name="Lail K."/>
            <person name="Tice H."/>
            <person name="Grimwood J."/>
            <person name="Bruce D."/>
            <person name="Barry K."/>
            <person name="Shu S."/>
            <person name="Lindquist E."/>
            <person name="Wang M."/>
            <person name="Pitluck S."/>
            <person name="Vogel J.P."/>
            <person name="Garvin D.F."/>
            <person name="Mockler T.C."/>
            <person name="Schmutz J."/>
            <person name="Rokhsar D."/>
            <person name="Bevan M.W."/>
        </authorList>
    </citation>
    <scope>NUCLEOTIDE SEQUENCE</scope>
    <source>
        <strain evidence="1">Bd21</strain>
    </source>
</reference>
<evidence type="ECO:0000313" key="3">
    <source>
        <dbReference type="Proteomes" id="UP000008810"/>
    </source>
</evidence>
<organism evidence="1">
    <name type="scientific">Brachypodium distachyon</name>
    <name type="common">Purple false brome</name>
    <name type="synonym">Trachynia distachya</name>
    <dbReference type="NCBI Taxonomy" id="15368"/>
    <lineage>
        <taxon>Eukaryota</taxon>
        <taxon>Viridiplantae</taxon>
        <taxon>Streptophyta</taxon>
        <taxon>Embryophyta</taxon>
        <taxon>Tracheophyta</taxon>
        <taxon>Spermatophyta</taxon>
        <taxon>Magnoliopsida</taxon>
        <taxon>Liliopsida</taxon>
        <taxon>Poales</taxon>
        <taxon>Poaceae</taxon>
        <taxon>BOP clade</taxon>
        <taxon>Pooideae</taxon>
        <taxon>Stipodae</taxon>
        <taxon>Brachypodieae</taxon>
        <taxon>Brachypodium</taxon>
    </lineage>
</organism>
<name>A0A0Q3L5Q3_BRADI</name>
<accession>A0A0Q3L5Q3</accession>
<reference evidence="2" key="3">
    <citation type="submission" date="2018-08" db="UniProtKB">
        <authorList>
            <consortium name="EnsemblPlants"/>
        </authorList>
    </citation>
    <scope>IDENTIFICATION</scope>
    <source>
        <strain evidence="2">cv. Bd21</strain>
    </source>
</reference>
<dbReference type="OrthoDB" id="682412at2759"/>
<dbReference type="EnsemblPlants" id="KQJ87981">
    <property type="protein sequence ID" value="KQJ87981"/>
    <property type="gene ID" value="BRADI_4g14692v3"/>
</dbReference>
<sequence>MDAIAVNRLKAEVKGATALFLLALWNIWKERNNRIFKASRHPTAAVVDLIQDDARLWREADNLGLGALLSANDDVP</sequence>
<reference evidence="1 2" key="1">
    <citation type="journal article" date="2010" name="Nature">
        <title>Genome sequencing and analysis of the model grass Brachypodium distachyon.</title>
        <authorList>
            <consortium name="International Brachypodium Initiative"/>
        </authorList>
    </citation>
    <scope>NUCLEOTIDE SEQUENCE [LARGE SCALE GENOMIC DNA]</scope>
    <source>
        <strain evidence="1 2">Bd21</strain>
    </source>
</reference>
<proteinExistence type="predicted"/>
<dbReference type="InParanoid" id="A0A0Q3L5Q3"/>
<keyword evidence="3" id="KW-1185">Reference proteome</keyword>